<evidence type="ECO:0000313" key="2">
    <source>
        <dbReference type="Proteomes" id="UP000594263"/>
    </source>
</evidence>
<accession>A0A7N0T8U6</accession>
<proteinExistence type="predicted"/>
<dbReference type="EnsemblPlants" id="Kaladp0024s0992.1.v1.1">
    <property type="protein sequence ID" value="Kaladp0024s0992.1.v1.1"/>
    <property type="gene ID" value="Kaladp0024s0992.v1.1"/>
</dbReference>
<name>A0A7N0T8U6_KALFE</name>
<keyword evidence="2" id="KW-1185">Reference proteome</keyword>
<dbReference type="InterPro" id="IPR053303">
    <property type="entry name" value="Chloroplast_PPR"/>
</dbReference>
<sequence>MATRVSQKIGALLRRLGLPYQGNESYGKIRIYGLTAKRWLQPKLETAPRFGAQPTNFNLSEALLGKKITDQQRNIRTGNLSL</sequence>
<dbReference type="AlphaFoldDB" id="A0A7N0T8U6"/>
<reference evidence="1" key="1">
    <citation type="submission" date="2021-01" db="UniProtKB">
        <authorList>
            <consortium name="EnsemblPlants"/>
        </authorList>
    </citation>
    <scope>IDENTIFICATION</scope>
</reference>
<protein>
    <submittedName>
        <fullName evidence="1">Uncharacterized protein</fullName>
    </submittedName>
</protein>
<dbReference type="Proteomes" id="UP000594263">
    <property type="component" value="Unplaced"/>
</dbReference>
<dbReference type="PANTHER" id="PTHR47935">
    <property type="entry name" value="PENTATRICOPEPTIDE REPEAT-CONTAINING PROTEIN MRL1, CHLOROPLASTIC"/>
    <property type="match status" value="1"/>
</dbReference>
<dbReference type="PANTHER" id="PTHR47935:SF1">
    <property type="entry name" value="PENTATRICOPEPTIDE REPEAT-CONTAINING PROTEIN MRL1, CHLOROPLASTIC"/>
    <property type="match status" value="1"/>
</dbReference>
<organism evidence="1 2">
    <name type="scientific">Kalanchoe fedtschenkoi</name>
    <name type="common">Lavender scallops</name>
    <name type="synonym">South American air plant</name>
    <dbReference type="NCBI Taxonomy" id="63787"/>
    <lineage>
        <taxon>Eukaryota</taxon>
        <taxon>Viridiplantae</taxon>
        <taxon>Streptophyta</taxon>
        <taxon>Embryophyta</taxon>
        <taxon>Tracheophyta</taxon>
        <taxon>Spermatophyta</taxon>
        <taxon>Magnoliopsida</taxon>
        <taxon>eudicotyledons</taxon>
        <taxon>Gunneridae</taxon>
        <taxon>Pentapetalae</taxon>
        <taxon>Saxifragales</taxon>
        <taxon>Crassulaceae</taxon>
        <taxon>Kalanchoe</taxon>
    </lineage>
</organism>
<evidence type="ECO:0000313" key="1">
    <source>
        <dbReference type="EnsemblPlants" id="Kaladp0024s0992.1.v1.1"/>
    </source>
</evidence>
<dbReference type="Gramene" id="Kaladp0024s0992.1.v1.1">
    <property type="protein sequence ID" value="Kaladp0024s0992.1.v1.1"/>
    <property type="gene ID" value="Kaladp0024s0992.v1.1"/>
</dbReference>